<organism evidence="1 2">
    <name type="scientific">Bacteroides oleiciplenus YIT 12058</name>
    <dbReference type="NCBI Taxonomy" id="742727"/>
    <lineage>
        <taxon>Bacteria</taxon>
        <taxon>Pseudomonadati</taxon>
        <taxon>Bacteroidota</taxon>
        <taxon>Bacteroidia</taxon>
        <taxon>Bacteroidales</taxon>
        <taxon>Bacteroidaceae</taxon>
        <taxon>Bacteroides</taxon>
    </lineage>
</organism>
<dbReference type="EMBL" id="ADLF01000008">
    <property type="protein sequence ID" value="EKU91217.1"/>
    <property type="molecule type" value="Genomic_DNA"/>
</dbReference>
<dbReference type="HOGENOM" id="CLU_3372099_0_0_10"/>
<name>K9EJU3_9BACE</name>
<dbReference type="AlphaFoldDB" id="K9EJU3"/>
<accession>K9EJU3</accession>
<protein>
    <submittedName>
        <fullName evidence="1">Uncharacterized protein</fullName>
    </submittedName>
</protein>
<evidence type="ECO:0000313" key="2">
    <source>
        <dbReference type="Proteomes" id="UP000009872"/>
    </source>
</evidence>
<keyword evidence="2" id="KW-1185">Reference proteome</keyword>
<evidence type="ECO:0000313" key="1">
    <source>
        <dbReference type="EMBL" id="EKU91217.1"/>
    </source>
</evidence>
<sequence>MKRYVEIDDWEEGILVDICVERCTLCLEHLANME</sequence>
<gene>
    <name evidence="1" type="ORF">HMPREF9447_01407</name>
</gene>
<comment type="caution">
    <text evidence="1">The sequence shown here is derived from an EMBL/GenBank/DDBJ whole genome shotgun (WGS) entry which is preliminary data.</text>
</comment>
<proteinExistence type="predicted"/>
<reference evidence="1 2" key="1">
    <citation type="submission" date="2012-09" db="EMBL/GenBank/DDBJ databases">
        <title>The Genome Sequence of Bacteroides oleiciplenus YIT 12058.</title>
        <authorList>
            <consortium name="The Broad Institute Genome Sequencing Platform"/>
            <person name="Earl A."/>
            <person name="Ward D."/>
            <person name="Feldgarden M."/>
            <person name="Gevers D."/>
            <person name="Morotomi M."/>
            <person name="Walker B."/>
            <person name="Young S.K."/>
            <person name="Zeng Q."/>
            <person name="Gargeya S."/>
            <person name="Fitzgerald M."/>
            <person name="Haas B."/>
            <person name="Abouelleil A."/>
            <person name="Alvarado L."/>
            <person name="Arachchi H.M."/>
            <person name="Berlin A.M."/>
            <person name="Chapman S.B."/>
            <person name="Goldberg J."/>
            <person name="Griggs A."/>
            <person name="Gujja S."/>
            <person name="Hansen M."/>
            <person name="Howarth C."/>
            <person name="Imamovic A."/>
            <person name="Larimer J."/>
            <person name="McCowen C."/>
            <person name="Montmayeur A."/>
            <person name="Murphy C."/>
            <person name="Neiman D."/>
            <person name="Pearson M."/>
            <person name="Priest M."/>
            <person name="Roberts A."/>
            <person name="Saif S."/>
            <person name="Shea T."/>
            <person name="Sisk P."/>
            <person name="Sykes S."/>
            <person name="Wortman J."/>
            <person name="Nusbaum C."/>
            <person name="Birren B."/>
        </authorList>
    </citation>
    <scope>NUCLEOTIDE SEQUENCE [LARGE SCALE GENOMIC DNA]</scope>
    <source>
        <strain evidence="1 2">YIT 12058</strain>
    </source>
</reference>
<dbReference type="Proteomes" id="UP000009872">
    <property type="component" value="Unassembled WGS sequence"/>
</dbReference>
<dbReference type="STRING" id="742727.HMPREF9447_01407"/>